<protein>
    <recommendedName>
        <fullName evidence="2">Putative zinc-finger domain-containing protein</fullName>
    </recommendedName>
</protein>
<proteinExistence type="predicted"/>
<keyword evidence="1" id="KW-0472">Membrane</keyword>
<keyword evidence="1" id="KW-1133">Transmembrane helix</keyword>
<name>A0ABQ2D8S4_9DEIO</name>
<accession>A0ABQ2D8S4</accession>
<reference evidence="4" key="1">
    <citation type="journal article" date="2019" name="Int. J. Syst. Evol. Microbiol.">
        <title>The Global Catalogue of Microorganisms (GCM) 10K type strain sequencing project: providing services to taxonomists for standard genome sequencing and annotation.</title>
        <authorList>
            <consortium name="The Broad Institute Genomics Platform"/>
            <consortium name="The Broad Institute Genome Sequencing Center for Infectious Disease"/>
            <person name="Wu L."/>
            <person name="Ma J."/>
        </authorList>
    </citation>
    <scope>NUCLEOTIDE SEQUENCE [LARGE SCALE GENOMIC DNA]</scope>
    <source>
        <strain evidence="4">JCM 14370</strain>
    </source>
</reference>
<dbReference type="Gene3D" id="2.130.10.10">
    <property type="entry name" value="YVTN repeat-like/Quinoprotein amine dehydrogenase"/>
    <property type="match status" value="1"/>
</dbReference>
<evidence type="ECO:0000256" key="1">
    <source>
        <dbReference type="SAM" id="Phobius"/>
    </source>
</evidence>
<gene>
    <name evidence="3" type="ORF">GCM10008938_39480</name>
</gene>
<dbReference type="Pfam" id="PF13490">
    <property type="entry name" value="zf-HC2"/>
    <property type="match status" value="1"/>
</dbReference>
<keyword evidence="1" id="KW-0812">Transmembrane</keyword>
<dbReference type="InterPro" id="IPR051200">
    <property type="entry name" value="Host-pathogen_enzymatic-act"/>
</dbReference>
<organism evidence="3 4">
    <name type="scientific">Deinococcus roseus</name>
    <dbReference type="NCBI Taxonomy" id="392414"/>
    <lineage>
        <taxon>Bacteria</taxon>
        <taxon>Thermotogati</taxon>
        <taxon>Deinococcota</taxon>
        <taxon>Deinococci</taxon>
        <taxon>Deinococcales</taxon>
        <taxon>Deinococcaceae</taxon>
        <taxon>Deinococcus</taxon>
    </lineage>
</organism>
<dbReference type="Proteomes" id="UP000632222">
    <property type="component" value="Unassembled WGS sequence"/>
</dbReference>
<feature type="transmembrane region" description="Helical" evidence="1">
    <location>
        <begin position="156"/>
        <end position="177"/>
    </location>
</feature>
<evidence type="ECO:0000313" key="3">
    <source>
        <dbReference type="EMBL" id="GGJ49631.1"/>
    </source>
</evidence>
<dbReference type="PANTHER" id="PTHR47197">
    <property type="entry name" value="PROTEIN NIRF"/>
    <property type="match status" value="1"/>
</dbReference>
<dbReference type="EMBL" id="BMOD01000020">
    <property type="protein sequence ID" value="GGJ49631.1"/>
    <property type="molecule type" value="Genomic_DNA"/>
</dbReference>
<dbReference type="InterPro" id="IPR011048">
    <property type="entry name" value="Haem_d1_sf"/>
</dbReference>
<keyword evidence="4" id="KW-1185">Reference proteome</keyword>
<dbReference type="InterPro" id="IPR027383">
    <property type="entry name" value="Znf_put"/>
</dbReference>
<dbReference type="InterPro" id="IPR015943">
    <property type="entry name" value="WD40/YVTN_repeat-like_dom_sf"/>
</dbReference>
<evidence type="ECO:0000313" key="4">
    <source>
        <dbReference type="Proteomes" id="UP000632222"/>
    </source>
</evidence>
<evidence type="ECO:0000259" key="2">
    <source>
        <dbReference type="Pfam" id="PF13490"/>
    </source>
</evidence>
<feature type="domain" description="Putative zinc-finger" evidence="2">
    <location>
        <begin position="76"/>
        <end position="110"/>
    </location>
</feature>
<dbReference type="PANTHER" id="PTHR47197:SF3">
    <property type="entry name" value="DIHYDRO-HEME D1 DEHYDROGENASE"/>
    <property type="match status" value="1"/>
</dbReference>
<dbReference type="SUPFAM" id="SSF51004">
    <property type="entry name" value="C-terminal (heme d1) domain of cytochrome cd1-nitrite reductase"/>
    <property type="match status" value="1"/>
</dbReference>
<dbReference type="RefSeq" id="WP_189005708.1">
    <property type="nucleotide sequence ID" value="NZ_BMOD01000020.1"/>
</dbReference>
<comment type="caution">
    <text evidence="3">The sequence shown here is derived from an EMBL/GenBank/DDBJ whole genome shotgun (WGS) entry which is preliminary data.</text>
</comment>
<sequence length="468" mass="50558">MKCEDAQLRIAELLSQGSPLHSDPEVLAHLDSCVDCNAYARDLEEVFLGLLVTEVQEAPADLKSGLFARLHGGLSCEQAQTLVVERLTENLPAEDQSALQRHLDECPDCHDYAEDMDLVVTALPHSAPRTHPPAEMKSNLLSSAKKNAPEKRALSLQWWGVGLAATVAGVLWVGSLLTPSASARLAPDPSVVVSAGKNVVFANSTESKTPVVVLDEDGKATGIPVPTEQAPYFTEGVAEGDRVYLLDTANQQLTVINVQTRSVERTHKIHAGASGLSVRNGQIFVKCALSGFLTFIREDGYTTEIKLAPTQEIPREEFMDAILQQGNLLLVTHHTQGKIFLVNPATLQVQNTLNVEGEPVALSAYGSGVLVLDHAGRLLELQGNKVTRELALEGHPDKITVASGQAYLSDRSGWVSKVDLKSWKVVKKQQFGTPMDITSMPGGGLLLADAKKGINMLDSNLQMMEQIQ</sequence>